<sequence length="341" mass="39870">MNVLPKSACREVLEKLYPFTKNYQSTKIVCIAASRQWPIHDDDTWKHFFPLTKIEYEELHIFLDARSTTIVQPQISTYGGGDTHNCETFHNIHSHDDRPSTRYGGRYNPHIVEHEDGPSTTYEEEDDSDYEQFSGDDDATTNSDDNDVAHDTTWADIELEQPYVEPANRESDIIVVGKMYDSYDLLKEAVAKESIRQNRIFRTFDKRDRPWKAVCIYDEMCTWHIQAGNLLNTNFWRVKKYQPLHNCRVDYKRALNDRRMTSKFIATVIATKVHVDPDYNIKLVIQDIYDKFRINVKYKKAWYGRLIALERRFGNLEAAYNNLPNLLHAISASNPGLLVDF</sequence>
<accession>A0AAV0G1P4</accession>
<feature type="compositionally biased region" description="Acidic residues" evidence="1">
    <location>
        <begin position="122"/>
        <end position="139"/>
    </location>
</feature>
<evidence type="ECO:0000313" key="3">
    <source>
        <dbReference type="Proteomes" id="UP001152523"/>
    </source>
</evidence>
<reference evidence="2" key="1">
    <citation type="submission" date="2022-07" db="EMBL/GenBank/DDBJ databases">
        <authorList>
            <person name="Macas J."/>
            <person name="Novak P."/>
            <person name="Neumann P."/>
        </authorList>
    </citation>
    <scope>NUCLEOTIDE SEQUENCE</scope>
</reference>
<dbReference type="AlphaFoldDB" id="A0AAV0G1P4"/>
<gene>
    <name evidence="2" type="ORF">CEPIT_LOCUS39461</name>
</gene>
<keyword evidence="3" id="KW-1185">Reference proteome</keyword>
<evidence type="ECO:0000313" key="2">
    <source>
        <dbReference type="EMBL" id="CAH9141859.1"/>
    </source>
</evidence>
<name>A0AAV0G1P4_9ASTE</name>
<organism evidence="2 3">
    <name type="scientific">Cuscuta epithymum</name>
    <dbReference type="NCBI Taxonomy" id="186058"/>
    <lineage>
        <taxon>Eukaryota</taxon>
        <taxon>Viridiplantae</taxon>
        <taxon>Streptophyta</taxon>
        <taxon>Embryophyta</taxon>
        <taxon>Tracheophyta</taxon>
        <taxon>Spermatophyta</taxon>
        <taxon>Magnoliopsida</taxon>
        <taxon>eudicotyledons</taxon>
        <taxon>Gunneridae</taxon>
        <taxon>Pentapetalae</taxon>
        <taxon>asterids</taxon>
        <taxon>lamiids</taxon>
        <taxon>Solanales</taxon>
        <taxon>Convolvulaceae</taxon>
        <taxon>Cuscuteae</taxon>
        <taxon>Cuscuta</taxon>
        <taxon>Cuscuta subgen. Cuscuta</taxon>
    </lineage>
</organism>
<comment type="caution">
    <text evidence="2">The sequence shown here is derived from an EMBL/GenBank/DDBJ whole genome shotgun (WGS) entry which is preliminary data.</text>
</comment>
<protein>
    <recommendedName>
        <fullName evidence="4">Transposase MuDR plant domain-containing protein</fullName>
    </recommendedName>
</protein>
<feature type="region of interest" description="Disordered" evidence="1">
    <location>
        <begin position="92"/>
        <end position="148"/>
    </location>
</feature>
<evidence type="ECO:0008006" key="4">
    <source>
        <dbReference type="Google" id="ProtNLM"/>
    </source>
</evidence>
<dbReference type="EMBL" id="CAMAPF010001033">
    <property type="protein sequence ID" value="CAH9141859.1"/>
    <property type="molecule type" value="Genomic_DNA"/>
</dbReference>
<evidence type="ECO:0000256" key="1">
    <source>
        <dbReference type="SAM" id="MobiDB-lite"/>
    </source>
</evidence>
<dbReference type="Proteomes" id="UP001152523">
    <property type="component" value="Unassembled WGS sequence"/>
</dbReference>
<dbReference type="PANTHER" id="PTHR31973:SF195">
    <property type="entry name" value="MUDR FAMILY TRANSPOSASE"/>
    <property type="match status" value="1"/>
</dbReference>
<proteinExistence type="predicted"/>
<dbReference type="PANTHER" id="PTHR31973">
    <property type="entry name" value="POLYPROTEIN, PUTATIVE-RELATED"/>
    <property type="match status" value="1"/>
</dbReference>